<organism evidence="1 2">
    <name type="scientific">Desulfonema magnum</name>
    <dbReference type="NCBI Taxonomy" id="45655"/>
    <lineage>
        <taxon>Bacteria</taxon>
        <taxon>Pseudomonadati</taxon>
        <taxon>Thermodesulfobacteriota</taxon>
        <taxon>Desulfobacteria</taxon>
        <taxon>Desulfobacterales</taxon>
        <taxon>Desulfococcaceae</taxon>
        <taxon>Desulfonema</taxon>
    </lineage>
</organism>
<keyword evidence="2" id="KW-1185">Reference proteome</keyword>
<protein>
    <submittedName>
        <fullName evidence="1">Uncharacterized protein</fullName>
    </submittedName>
</protein>
<evidence type="ECO:0000313" key="2">
    <source>
        <dbReference type="Proteomes" id="UP000663722"/>
    </source>
</evidence>
<reference evidence="1" key="1">
    <citation type="journal article" date="2021" name="Microb. Physiol.">
        <title>Proteogenomic Insights into the Physiology of Marine, Sulfate-Reducing, Filamentous Desulfonema limicola and Desulfonema magnum.</title>
        <authorList>
            <person name="Schnaars V."/>
            <person name="Wohlbrand L."/>
            <person name="Scheve S."/>
            <person name="Hinrichs C."/>
            <person name="Reinhardt R."/>
            <person name="Rabus R."/>
        </authorList>
    </citation>
    <scope>NUCLEOTIDE SEQUENCE</scope>
    <source>
        <strain evidence="1">4be13</strain>
    </source>
</reference>
<dbReference type="AlphaFoldDB" id="A0A975BWE3"/>
<dbReference type="KEGG" id="dmm:dnm_090940"/>
<evidence type="ECO:0000313" key="1">
    <source>
        <dbReference type="EMBL" id="QTA93001.1"/>
    </source>
</evidence>
<gene>
    <name evidence="1" type="ORF">dnm_090940</name>
</gene>
<proteinExistence type="predicted"/>
<dbReference type="EMBL" id="CP061800">
    <property type="protein sequence ID" value="QTA93001.1"/>
    <property type="molecule type" value="Genomic_DNA"/>
</dbReference>
<sequence length="60" mass="6861">MYIPTTTHFSGCVPPFTHPKKISHKATERLRENLCLHAFVTKKQPVPLFTHPKKSDTETS</sequence>
<accession>A0A975BWE3</accession>
<dbReference type="Proteomes" id="UP000663722">
    <property type="component" value="Chromosome"/>
</dbReference>
<name>A0A975BWE3_9BACT</name>